<gene>
    <name evidence="2" type="ORF">DVK85_12990</name>
</gene>
<dbReference type="RefSeq" id="WP_114678853.1">
    <property type="nucleotide sequence ID" value="NZ_CP031188.1"/>
</dbReference>
<name>A0A345HET5_9FLAO</name>
<dbReference type="OrthoDB" id="1110633at2"/>
<evidence type="ECO:0000313" key="2">
    <source>
        <dbReference type="EMBL" id="AXG75095.1"/>
    </source>
</evidence>
<feature type="chain" id="PRO_5016616322" description="Outer membrane protein assembly factor" evidence="1">
    <location>
        <begin position="22"/>
        <end position="617"/>
    </location>
</feature>
<proteinExistence type="predicted"/>
<evidence type="ECO:0000256" key="1">
    <source>
        <dbReference type="SAM" id="SignalP"/>
    </source>
</evidence>
<dbReference type="KEGG" id="fat:DVK85_12990"/>
<dbReference type="AlphaFoldDB" id="A0A345HET5"/>
<evidence type="ECO:0008006" key="4">
    <source>
        <dbReference type="Google" id="ProtNLM"/>
    </source>
</evidence>
<protein>
    <recommendedName>
        <fullName evidence="4">Outer membrane protein assembly factor</fullName>
    </recommendedName>
</protein>
<dbReference type="Gene3D" id="3.10.20.310">
    <property type="entry name" value="membrane protein fhac"/>
    <property type="match status" value="1"/>
</dbReference>
<dbReference type="Proteomes" id="UP000253951">
    <property type="component" value="Chromosome"/>
</dbReference>
<keyword evidence="3" id="KW-1185">Reference proteome</keyword>
<organism evidence="2 3">
    <name type="scientific">Flavobacterium arcticum</name>
    <dbReference type="NCBI Taxonomy" id="1784713"/>
    <lineage>
        <taxon>Bacteria</taxon>
        <taxon>Pseudomonadati</taxon>
        <taxon>Bacteroidota</taxon>
        <taxon>Flavobacteriia</taxon>
        <taxon>Flavobacteriales</taxon>
        <taxon>Flavobacteriaceae</taxon>
        <taxon>Flavobacterium</taxon>
    </lineage>
</organism>
<feature type="signal peptide" evidence="1">
    <location>
        <begin position="1"/>
        <end position="21"/>
    </location>
</feature>
<keyword evidence="1" id="KW-0732">Signal</keyword>
<dbReference type="EMBL" id="CP031188">
    <property type="protein sequence ID" value="AXG75095.1"/>
    <property type="molecule type" value="Genomic_DNA"/>
</dbReference>
<accession>A0A345HET5</accession>
<evidence type="ECO:0000313" key="3">
    <source>
        <dbReference type="Proteomes" id="UP000253951"/>
    </source>
</evidence>
<reference evidence="2 3" key="1">
    <citation type="submission" date="2018-07" db="EMBL/GenBank/DDBJ databases">
        <title>Complete genome sequence of Flavobacterium arcticum type strain SM1502T.</title>
        <authorList>
            <person name="Li Y."/>
            <person name="Li D.-D."/>
        </authorList>
    </citation>
    <scope>NUCLEOTIDE SEQUENCE [LARGE SCALE GENOMIC DNA]</scope>
    <source>
        <strain evidence="2 3">SM1502</strain>
    </source>
</reference>
<sequence length="617" mass="71888">MHVRIKLLLLLLFFGIGLAAAQDKPKKNDTIKGKQQQEVYKEIENYSKKSKFTKVLHKLIFKSVSSNHRKQSKNYITEIEDLYKKYEGRVIRNIQIETLDPFGYSVSDTTRKPRKWIERSGNSVHIKTKEFTIRNRLLFKKNERLDSLLVKESERLIRSQRYARRVIIKPVPIPSSKDSVDVYVRVLDSWSLTPNISASGSGTNIEVTERNFLGWGHQFANNIDKNINTGETSYLARYKISNIKNTFIDAELNYQTLETENSLKSLGLQRVFFSPITRWAGGVYFEERLVRDSLPNAQYEWERQNQKSQVQDYWTGHSFKIFKRDNEEYRTTNLVTTGRFFNKTYNESPSVAYDSIGYYTKERLYLASIGITSRKFVQDRYLFNYDIVEDVPVGRVYSSTFGVQDKNKEHRFYFGGRYAFGDYFKWGFLSINAQVGAFFYKGKTEETVLRFDMLYFSNIKNWGNWRFRHFIKPTLVFGDNRQPIITDLLNINEENGIHGFNNRTIVGTKKALLTLQTQSYSPWNISGFRLNPFASFTMGVIGNKTRTLFESKVYSKIGVGLLIYNDYLVFNSIQLSLAFYPTIPGEGDNIFKTNTFKNTDISLPNFRIGKPVVAPYE</sequence>